<feature type="region of interest" description="Disordered" evidence="1">
    <location>
        <begin position="194"/>
        <end position="253"/>
    </location>
</feature>
<reference evidence="2" key="1">
    <citation type="submission" date="2023-11" db="EMBL/GenBank/DDBJ databases">
        <title>Genome assemblies of two species of porcelain crab, Petrolisthes cinctipes and Petrolisthes manimaculis (Anomura: Porcellanidae).</title>
        <authorList>
            <person name="Angst P."/>
        </authorList>
    </citation>
    <scope>NUCLEOTIDE SEQUENCE</scope>
    <source>
        <strain evidence="2">PB745_02</strain>
        <tissue evidence="2">Gill</tissue>
    </source>
</reference>
<name>A0AAE1TTY3_9EUCA</name>
<feature type="region of interest" description="Disordered" evidence="1">
    <location>
        <begin position="126"/>
        <end position="149"/>
    </location>
</feature>
<evidence type="ECO:0000313" key="2">
    <source>
        <dbReference type="EMBL" id="KAK4297617.1"/>
    </source>
</evidence>
<proteinExistence type="predicted"/>
<protein>
    <submittedName>
        <fullName evidence="2">Uncharacterized protein</fullName>
    </submittedName>
</protein>
<dbReference type="EMBL" id="JAWZYT010003602">
    <property type="protein sequence ID" value="KAK4297617.1"/>
    <property type="molecule type" value="Genomic_DNA"/>
</dbReference>
<gene>
    <name evidence="2" type="ORF">Pmani_029979</name>
</gene>
<evidence type="ECO:0000256" key="1">
    <source>
        <dbReference type="SAM" id="MobiDB-lite"/>
    </source>
</evidence>
<organism evidence="2 3">
    <name type="scientific">Petrolisthes manimaculis</name>
    <dbReference type="NCBI Taxonomy" id="1843537"/>
    <lineage>
        <taxon>Eukaryota</taxon>
        <taxon>Metazoa</taxon>
        <taxon>Ecdysozoa</taxon>
        <taxon>Arthropoda</taxon>
        <taxon>Crustacea</taxon>
        <taxon>Multicrustacea</taxon>
        <taxon>Malacostraca</taxon>
        <taxon>Eumalacostraca</taxon>
        <taxon>Eucarida</taxon>
        <taxon>Decapoda</taxon>
        <taxon>Pleocyemata</taxon>
        <taxon>Anomura</taxon>
        <taxon>Galatheoidea</taxon>
        <taxon>Porcellanidae</taxon>
        <taxon>Petrolisthes</taxon>
    </lineage>
</organism>
<dbReference type="Proteomes" id="UP001292094">
    <property type="component" value="Unassembled WGS sequence"/>
</dbReference>
<evidence type="ECO:0000313" key="3">
    <source>
        <dbReference type="Proteomes" id="UP001292094"/>
    </source>
</evidence>
<accession>A0AAE1TTY3</accession>
<sequence length="253" mass="28471">MAKDLQKMETEYICKLEKTTTMGKAKQEEVNDICMTQQTALINELERVEKEQDQLESEFKYAIASLGEWSTNHDNQLEGLAIQVSNLITQDMVKDVPTGAVSTISKISLPSFRDDTEDENIALPSSEAHDILSSSSSSCESSHVNDDSAVEIRTRTGSVSSVKDDSRTFLVPIHPMQQEREYLSIMHLSHSSSSSSLLDSMQKNKENSRGQWQGGKKKRELRQPNIYKSASSERLVENQEPQIRSKRILSSQN</sequence>
<dbReference type="AlphaFoldDB" id="A0AAE1TTY3"/>
<keyword evidence="3" id="KW-1185">Reference proteome</keyword>
<comment type="caution">
    <text evidence="2">The sequence shown here is derived from an EMBL/GenBank/DDBJ whole genome shotgun (WGS) entry which is preliminary data.</text>
</comment>
<feature type="compositionally biased region" description="Low complexity" evidence="1">
    <location>
        <begin position="131"/>
        <end position="142"/>
    </location>
</feature>